<accession>A0A8T0B8T6</accession>
<evidence type="ECO:0000256" key="4">
    <source>
        <dbReference type="ARBA" id="ARBA00023136"/>
    </source>
</evidence>
<protein>
    <submittedName>
        <fullName evidence="9">Uncharacterized protein</fullName>
    </submittedName>
</protein>
<dbReference type="Gene3D" id="1.20.1070.10">
    <property type="entry name" value="Rhodopsin 7-helix transmembrane proteins"/>
    <property type="match status" value="1"/>
</dbReference>
<feature type="domain" description="GAIN-B" evidence="7">
    <location>
        <begin position="311"/>
        <end position="462"/>
    </location>
</feature>
<name>A0A8T0B8T6_SILME</name>
<feature type="transmembrane region" description="Helical" evidence="6">
    <location>
        <begin position="506"/>
        <end position="524"/>
    </location>
</feature>
<dbReference type="PROSITE" id="PS50221">
    <property type="entry name" value="GAIN_B"/>
    <property type="match status" value="1"/>
</dbReference>
<dbReference type="EMBL" id="JABFDY010000009">
    <property type="protein sequence ID" value="KAF7703301.1"/>
    <property type="molecule type" value="Genomic_DNA"/>
</dbReference>
<dbReference type="Pfam" id="PF00002">
    <property type="entry name" value="7tm_2"/>
    <property type="match status" value="1"/>
</dbReference>
<keyword evidence="5" id="KW-1015">Disulfide bond</keyword>
<organism evidence="9 10">
    <name type="scientific">Silurus meridionalis</name>
    <name type="common">Southern catfish</name>
    <name type="synonym">Silurus soldatovi meridionalis</name>
    <dbReference type="NCBI Taxonomy" id="175797"/>
    <lineage>
        <taxon>Eukaryota</taxon>
        <taxon>Metazoa</taxon>
        <taxon>Chordata</taxon>
        <taxon>Craniata</taxon>
        <taxon>Vertebrata</taxon>
        <taxon>Euteleostomi</taxon>
        <taxon>Actinopterygii</taxon>
        <taxon>Neopterygii</taxon>
        <taxon>Teleostei</taxon>
        <taxon>Ostariophysi</taxon>
        <taxon>Siluriformes</taxon>
        <taxon>Siluridae</taxon>
        <taxon>Silurus</taxon>
    </lineage>
</organism>
<feature type="transmembrane region" description="Helical" evidence="6">
    <location>
        <begin position="472"/>
        <end position="494"/>
    </location>
</feature>
<evidence type="ECO:0000259" key="8">
    <source>
        <dbReference type="PROSITE" id="PS50261"/>
    </source>
</evidence>
<keyword evidence="10" id="KW-1185">Reference proteome</keyword>
<dbReference type="InterPro" id="IPR000832">
    <property type="entry name" value="GPCR_2_secretin-like"/>
</dbReference>
<keyword evidence="3 6" id="KW-1133">Transmembrane helix</keyword>
<dbReference type="GO" id="GO:0005886">
    <property type="term" value="C:plasma membrane"/>
    <property type="evidence" value="ECO:0007669"/>
    <property type="project" value="TreeGrafter"/>
</dbReference>
<evidence type="ECO:0000313" key="10">
    <source>
        <dbReference type="Proteomes" id="UP000606274"/>
    </source>
</evidence>
<dbReference type="Proteomes" id="UP000606274">
    <property type="component" value="Unassembled WGS sequence"/>
</dbReference>
<dbReference type="InterPro" id="IPR017981">
    <property type="entry name" value="GPCR_2-like_7TM"/>
</dbReference>
<sequence length="660" mass="74386">MLLSIFGAEVVSNTSPENNDTVETTMCNWAKKVYMESICSPFNGKNKTFNLGIFNVTVVKVNCVVLRLMQTCSFQECCTALFKFYNVTENDCTDRHENSSCDLYALLKKTKADGCATISFSKVPLSCTSNLKAQTDQQQQTNLSCNSNKVNSGENFFNYNNTEIQIAENLSTVVCKWNGSQCYVECTAVNLTINLTGIINIPSAIIPSNYNQNKTFVFNISEQETTCKVTVCETNPISTLIEIFLSSGDWKHFTQIQKMCSELFASDESIKISFISAEKKYIDNLINLPFNETTENYDLEEFNMTVVKINRMNTTDHGRVKISAPKMPDTDDIPINVFVPIEPFLNVSEEQCKTAVVTYPSSVQFTRDSNLVFKSNVIRVEAFRLELKDLSNRLIINFTVNSTDIIHENQILLCQFYNETVDRWENTGSFTNLESFNSSNTVTCSYDHMTPFAVLLVNVTQIDGQQWKILSYLTYIGCSLSSFFSAVIIFLYVFIKSTNKDNFLRIHVSLNVAVFLLNTSFLFIEWGVTYGSVCVIIAVVIQYSLLSCFSWMIIEAFHLYLTVVKVFNIYIRQYLLKLSLFGWGVPAVLVGGSLCVFGSTPFYGRKALSLSGTNGTTHLIHKLPHSLRLLYLQLPARFVSVPVDLQCNEEKGASGIRNSV</sequence>
<dbReference type="PANTHER" id="PTHR12011:SF454">
    <property type="entry name" value="ADHESION G-PROTEIN COUPLED RECEPTOR G5-LIKE"/>
    <property type="match status" value="1"/>
</dbReference>
<evidence type="ECO:0000256" key="5">
    <source>
        <dbReference type="ARBA" id="ARBA00023157"/>
    </source>
</evidence>
<dbReference type="PROSITE" id="PS50261">
    <property type="entry name" value="G_PROTEIN_RECEP_F2_4"/>
    <property type="match status" value="1"/>
</dbReference>
<evidence type="ECO:0000256" key="6">
    <source>
        <dbReference type="SAM" id="Phobius"/>
    </source>
</evidence>
<keyword evidence="4 6" id="KW-0472">Membrane</keyword>
<dbReference type="GO" id="GO:0007166">
    <property type="term" value="P:cell surface receptor signaling pathway"/>
    <property type="evidence" value="ECO:0007669"/>
    <property type="project" value="InterPro"/>
</dbReference>
<evidence type="ECO:0000313" key="9">
    <source>
        <dbReference type="EMBL" id="KAF7703301.1"/>
    </source>
</evidence>
<feature type="domain" description="G-protein coupled receptors family 2 profile 2" evidence="8">
    <location>
        <begin position="470"/>
        <end position="590"/>
    </location>
</feature>
<comment type="subcellular location">
    <subcellularLocation>
        <location evidence="1">Membrane</location>
        <topology evidence="1">Multi-pass membrane protein</topology>
    </subcellularLocation>
</comment>
<feature type="transmembrane region" description="Helical" evidence="6">
    <location>
        <begin position="575"/>
        <end position="599"/>
    </location>
</feature>
<dbReference type="InterPro" id="IPR000203">
    <property type="entry name" value="GPS"/>
</dbReference>
<dbReference type="GO" id="GO:0007189">
    <property type="term" value="P:adenylate cyclase-activating G protein-coupled receptor signaling pathway"/>
    <property type="evidence" value="ECO:0007669"/>
    <property type="project" value="TreeGrafter"/>
</dbReference>
<dbReference type="PANTHER" id="PTHR12011">
    <property type="entry name" value="ADHESION G-PROTEIN COUPLED RECEPTOR"/>
    <property type="match status" value="1"/>
</dbReference>
<dbReference type="GO" id="GO:0004930">
    <property type="term" value="F:G protein-coupled receptor activity"/>
    <property type="evidence" value="ECO:0007669"/>
    <property type="project" value="InterPro"/>
</dbReference>
<evidence type="ECO:0000256" key="1">
    <source>
        <dbReference type="ARBA" id="ARBA00004141"/>
    </source>
</evidence>
<dbReference type="Pfam" id="PF01825">
    <property type="entry name" value="GPS"/>
    <property type="match status" value="1"/>
</dbReference>
<reference evidence="9" key="1">
    <citation type="submission" date="2020-08" db="EMBL/GenBank/DDBJ databases">
        <title>Chromosome-level assembly of Southern catfish (Silurus meridionalis) provides insights into visual adaptation to the nocturnal and benthic lifestyles.</title>
        <authorList>
            <person name="Zhang Y."/>
            <person name="Wang D."/>
            <person name="Peng Z."/>
        </authorList>
    </citation>
    <scope>NUCLEOTIDE SEQUENCE</scope>
    <source>
        <strain evidence="9">SWU-2019-XX</strain>
        <tissue evidence="9">Muscle</tissue>
    </source>
</reference>
<feature type="transmembrane region" description="Helical" evidence="6">
    <location>
        <begin position="530"/>
        <end position="554"/>
    </location>
</feature>
<proteinExistence type="predicted"/>
<gene>
    <name evidence="9" type="ORF">HF521_022308</name>
</gene>
<dbReference type="SMART" id="SM00303">
    <property type="entry name" value="GPS"/>
    <property type="match status" value="1"/>
</dbReference>
<dbReference type="AlphaFoldDB" id="A0A8T0B8T6"/>
<keyword evidence="2 6" id="KW-0812">Transmembrane</keyword>
<evidence type="ECO:0000256" key="3">
    <source>
        <dbReference type="ARBA" id="ARBA00022989"/>
    </source>
</evidence>
<dbReference type="InterPro" id="IPR057244">
    <property type="entry name" value="GAIN_B"/>
</dbReference>
<evidence type="ECO:0000256" key="2">
    <source>
        <dbReference type="ARBA" id="ARBA00022692"/>
    </source>
</evidence>
<comment type="caution">
    <text evidence="9">The sequence shown here is derived from an EMBL/GenBank/DDBJ whole genome shotgun (WGS) entry which is preliminary data.</text>
</comment>
<evidence type="ECO:0000259" key="7">
    <source>
        <dbReference type="PROSITE" id="PS50221"/>
    </source>
</evidence>